<evidence type="ECO:0000256" key="1">
    <source>
        <dbReference type="ARBA" id="ARBA00004173"/>
    </source>
</evidence>
<dbReference type="InterPro" id="IPR007740">
    <property type="entry name" value="Ribosomal_mL49"/>
</dbReference>
<dbReference type="Gene3D" id="3.30.780.10">
    <property type="entry name" value="SUI1-like domain"/>
    <property type="match status" value="1"/>
</dbReference>
<evidence type="ECO:0000256" key="3">
    <source>
        <dbReference type="ARBA" id="ARBA00022980"/>
    </source>
</evidence>
<proteinExistence type="inferred from homology"/>
<gene>
    <name evidence="7" type="ORF">HK105_203166</name>
</gene>
<protein>
    <recommendedName>
        <fullName evidence="6">Large ribosomal subunit protein mL49</fullName>
    </recommendedName>
</protein>
<sequence length="133" mass="15209">MQRATHALALVRPAAGPARAKTSYANLPKVPVQKSRLVAPLEQLEVIPKELLPYEIKRRERSGWLPVYSEFRNGKTRKMTLVRDVRGDIGQLKRDLGTFIPEERIQIKAGGTKLEITGDYISEIRGWLTQRRF</sequence>
<dbReference type="Proteomes" id="UP001527925">
    <property type="component" value="Unassembled WGS sequence"/>
</dbReference>
<dbReference type="EMBL" id="JADGIZ020000012">
    <property type="protein sequence ID" value="KAL2917102.1"/>
    <property type="molecule type" value="Genomic_DNA"/>
</dbReference>
<evidence type="ECO:0000313" key="7">
    <source>
        <dbReference type="EMBL" id="KAL2917102.1"/>
    </source>
</evidence>
<comment type="caution">
    <text evidence="7">The sequence shown here is derived from an EMBL/GenBank/DDBJ whole genome shotgun (WGS) entry which is preliminary data.</text>
</comment>
<evidence type="ECO:0000256" key="6">
    <source>
        <dbReference type="ARBA" id="ARBA00035191"/>
    </source>
</evidence>
<evidence type="ECO:0000256" key="5">
    <source>
        <dbReference type="ARBA" id="ARBA00023274"/>
    </source>
</evidence>
<keyword evidence="4" id="KW-0496">Mitochondrion</keyword>
<evidence type="ECO:0000256" key="4">
    <source>
        <dbReference type="ARBA" id="ARBA00023128"/>
    </source>
</evidence>
<keyword evidence="8" id="KW-1185">Reference proteome</keyword>
<name>A0ABR4NC79_9FUNG</name>
<comment type="similarity">
    <text evidence="2">Belongs to the mitochondrion-specific ribosomal protein mL49 family.</text>
</comment>
<dbReference type="PANTHER" id="PTHR13477:SF0">
    <property type="entry name" value="LARGE RIBOSOMAL SUBUNIT PROTEIN ML49"/>
    <property type="match status" value="1"/>
</dbReference>
<comment type="subcellular location">
    <subcellularLocation>
        <location evidence="1">Mitochondrion</location>
    </subcellularLocation>
</comment>
<dbReference type="PANTHER" id="PTHR13477">
    <property type="entry name" value="MITOCHONDRIAL 39S RIBOSOMAL PROTEIN L49"/>
    <property type="match status" value="1"/>
</dbReference>
<keyword evidence="5" id="KW-0687">Ribonucleoprotein</keyword>
<reference evidence="7 8" key="1">
    <citation type="submission" date="2023-09" db="EMBL/GenBank/DDBJ databases">
        <title>Pangenome analysis of Batrachochytrium dendrobatidis and related Chytrids.</title>
        <authorList>
            <person name="Yacoub M.N."/>
            <person name="Stajich J.E."/>
            <person name="James T.Y."/>
        </authorList>
    </citation>
    <scope>NUCLEOTIDE SEQUENCE [LARGE SCALE GENOMIC DNA]</scope>
    <source>
        <strain evidence="7 8">JEL0888</strain>
    </source>
</reference>
<keyword evidence="3" id="KW-0689">Ribosomal protein</keyword>
<organism evidence="7 8">
    <name type="scientific">Polyrhizophydium stewartii</name>
    <dbReference type="NCBI Taxonomy" id="2732419"/>
    <lineage>
        <taxon>Eukaryota</taxon>
        <taxon>Fungi</taxon>
        <taxon>Fungi incertae sedis</taxon>
        <taxon>Chytridiomycota</taxon>
        <taxon>Chytridiomycota incertae sedis</taxon>
        <taxon>Chytridiomycetes</taxon>
        <taxon>Rhizophydiales</taxon>
        <taxon>Rhizophydiales incertae sedis</taxon>
        <taxon>Polyrhizophydium</taxon>
    </lineage>
</organism>
<dbReference type="Pfam" id="PF05046">
    <property type="entry name" value="Img2"/>
    <property type="match status" value="1"/>
</dbReference>
<accession>A0ABR4NC79</accession>
<evidence type="ECO:0000313" key="8">
    <source>
        <dbReference type="Proteomes" id="UP001527925"/>
    </source>
</evidence>
<evidence type="ECO:0000256" key="2">
    <source>
        <dbReference type="ARBA" id="ARBA00005677"/>
    </source>
</evidence>